<dbReference type="RefSeq" id="WP_046356839.1">
    <property type="nucleotide sequence ID" value="NZ_AUXW01000157.1"/>
</dbReference>
<name>A0A0F6ABA1_9GAMM</name>
<proteinExistence type="predicted"/>
<dbReference type="Proteomes" id="UP000033434">
    <property type="component" value="Unassembled WGS sequence"/>
</dbReference>
<gene>
    <name evidence="1" type="ORF">N479_16655</name>
</gene>
<sequence length="669" mass="79001">MKLSCEIEGPFSHLIRKCIPADEYWELCKIQRQLSFCEEELSEKSNDEIKRRIKNLEEYEQLGFVYIGEKKWLKDYLSNHSQFSYSTYSDWVLAVFNNYVLFKPFKWGMYEDENGRTSDEYRNIWCGKIIEGSVISLFNELTTAKAMEKGLGRFFDYDIEVFGCTKAPDKKAIAYAYEFLHDFPYYLEQAQDILNDKQYDIYIDGISLIDPGNHTNCDLMYSTDYTDGINIEFSERKRKKFRNLHGQKEDEIKGIIKNTLDPYNHPKLADLLNSCITDNIFGKLLFGYLPLFSNEDFKTLVQNIWREKDCIYKGAEQSALMLEVKSFATLEKEITQCDQCDERFATDIAFEWGNIVNYPTYKVGDHIYWGDINRGEEYFDELFVMGRSLSHCKNCSNYAPKTLIHIKANKIIELAGDKIRSLPYGTIGEPFITSDMIPVEDYENRFFKDMVSQAYLSKKNTEAVPTHSVWRTIQTMVRKPPFSDPKCNLSDMDRILQARFSRYSEWVNLRRLFFLERHCWDKKTYQRMANYLNLHYYTKNQYDEIDHQTPIKSCCILKDVNIDNKKMDYVFYWGNLLNFPEYQLGEKIQWSEYSVGEQELTDVHLIGHPLQPTSNETQVISIRLVDGTLVSVEPHKWSNIYQIERDSRIAYLGPDWDPYLTWDDVYLMK</sequence>
<reference evidence="1 2" key="1">
    <citation type="journal article" date="2015" name="BMC Genomics">
        <title>Genome mining reveals unlocked bioactive potential of marine Gram-negative bacteria.</title>
        <authorList>
            <person name="Machado H."/>
            <person name="Sonnenschein E.C."/>
            <person name="Melchiorsen J."/>
            <person name="Gram L."/>
        </authorList>
    </citation>
    <scope>NUCLEOTIDE SEQUENCE [LARGE SCALE GENOMIC DNA]</scope>
    <source>
        <strain evidence="1 2">S4054</strain>
    </source>
</reference>
<evidence type="ECO:0000313" key="2">
    <source>
        <dbReference type="Proteomes" id="UP000033434"/>
    </source>
</evidence>
<evidence type="ECO:0000313" key="1">
    <source>
        <dbReference type="EMBL" id="KKE82684.1"/>
    </source>
</evidence>
<dbReference type="AlphaFoldDB" id="A0A0F6ABA1"/>
<dbReference type="PATRIC" id="fig|1129367.4.peg.3307"/>
<dbReference type="EMBL" id="AUXW01000157">
    <property type="protein sequence ID" value="KKE82684.1"/>
    <property type="molecule type" value="Genomic_DNA"/>
</dbReference>
<accession>A0A0F6ABA1</accession>
<comment type="caution">
    <text evidence="1">The sequence shown here is derived from an EMBL/GenBank/DDBJ whole genome shotgun (WGS) entry which is preliminary data.</text>
</comment>
<protein>
    <submittedName>
        <fullName evidence="1">Uncharacterized protein</fullName>
    </submittedName>
</protein>
<organism evidence="1 2">
    <name type="scientific">Pseudoalteromonas luteoviolacea S4054</name>
    <dbReference type="NCBI Taxonomy" id="1129367"/>
    <lineage>
        <taxon>Bacteria</taxon>
        <taxon>Pseudomonadati</taxon>
        <taxon>Pseudomonadota</taxon>
        <taxon>Gammaproteobacteria</taxon>
        <taxon>Alteromonadales</taxon>
        <taxon>Pseudoalteromonadaceae</taxon>
        <taxon>Pseudoalteromonas</taxon>
    </lineage>
</organism>